<name>A0A0D1BXM5_MYCMD</name>
<dbReference type="GO" id="GO:0008757">
    <property type="term" value="F:S-adenosylmethionine-dependent methyltransferase activity"/>
    <property type="evidence" value="ECO:0007669"/>
    <property type="project" value="InterPro"/>
</dbReference>
<sequence length="327" mass="36367">MAITLGSIVGRIFETLCTLRLVPSIPTPFADRLACLDAAESSIDNEMYSTQSFDWSRSGLELLNPARVGYFMDKLDRLVSSLDRSRNHTITIVDLGCGAGLATEAIHAAIIRSARDKCLIKHTDSALFDANATYKLVGIDRSTRSIETARERARSKSMQIEYVVGDIYSLPFADASIDAVICSDVLEHLFDLPAAFSSISRVLKPDGIMCFDTINRTATSYYLTIWILQDVLRAMQGDAHDHRMYVTPHEVHTAMQRNRLKPGPATDLVGMRPGINLPPVAIYRLITGAGFINSVLAQFHLTNDLSISYLHWCRKLHPNHQPLDPVH</sequence>
<dbReference type="InParanoid" id="A0A0D1BXM5"/>
<dbReference type="PANTHER" id="PTHR43464:SF23">
    <property type="entry name" value="JUVENILE HORMONE ACID O-METHYLTRANSFERASE"/>
    <property type="match status" value="1"/>
</dbReference>
<dbReference type="RefSeq" id="XP_011391621.1">
    <property type="nucleotide sequence ID" value="XM_011393319.1"/>
</dbReference>
<keyword evidence="3" id="KW-1185">Reference proteome</keyword>
<dbReference type="OMA" id="YYLTIWI"/>
<dbReference type="InterPro" id="IPR018247">
    <property type="entry name" value="EF_Hand_1_Ca_BS"/>
</dbReference>
<accession>A0A0D1BXM5</accession>
<organism evidence="2 3">
    <name type="scientific">Mycosarcoma maydis</name>
    <name type="common">Corn smut fungus</name>
    <name type="synonym">Ustilago maydis</name>
    <dbReference type="NCBI Taxonomy" id="5270"/>
    <lineage>
        <taxon>Eukaryota</taxon>
        <taxon>Fungi</taxon>
        <taxon>Dikarya</taxon>
        <taxon>Basidiomycota</taxon>
        <taxon>Ustilaginomycotina</taxon>
        <taxon>Ustilaginomycetes</taxon>
        <taxon>Ustilaginales</taxon>
        <taxon>Ustilaginaceae</taxon>
        <taxon>Mycosarcoma</taxon>
    </lineage>
</organism>
<dbReference type="STRING" id="237631.A0A0D1BXM5"/>
<dbReference type="GeneID" id="23564825"/>
<proteinExistence type="predicted"/>
<dbReference type="CDD" id="cd02440">
    <property type="entry name" value="AdoMet_MTases"/>
    <property type="match status" value="1"/>
</dbReference>
<dbReference type="Gene3D" id="3.40.50.150">
    <property type="entry name" value="Vaccinia Virus protein VP39"/>
    <property type="match status" value="1"/>
</dbReference>
<dbReference type="SUPFAM" id="SSF53335">
    <property type="entry name" value="S-adenosyl-L-methionine-dependent methyltransferases"/>
    <property type="match status" value="1"/>
</dbReference>
<evidence type="ECO:0000313" key="2">
    <source>
        <dbReference type="EMBL" id="KIS66677.1"/>
    </source>
</evidence>
<dbReference type="Proteomes" id="UP000000561">
    <property type="component" value="Chromosome 17"/>
</dbReference>
<dbReference type="AlphaFoldDB" id="A0A0D1BXM5"/>
<evidence type="ECO:0000259" key="1">
    <source>
        <dbReference type="Pfam" id="PF08241"/>
    </source>
</evidence>
<dbReference type="InterPro" id="IPR029063">
    <property type="entry name" value="SAM-dependent_MTases_sf"/>
</dbReference>
<dbReference type="KEGG" id="uma:UMAG_04740"/>
<protein>
    <recommendedName>
        <fullName evidence="1">Methyltransferase type 11 domain-containing protein</fullName>
    </recommendedName>
</protein>
<dbReference type="PANTHER" id="PTHR43464">
    <property type="entry name" value="METHYLTRANSFERASE"/>
    <property type="match status" value="1"/>
</dbReference>
<reference evidence="2 3" key="1">
    <citation type="journal article" date="2006" name="Nature">
        <title>Insights from the genome of the biotrophic fungal plant pathogen Ustilago maydis.</title>
        <authorList>
            <person name="Kamper J."/>
            <person name="Kahmann R."/>
            <person name="Bolker M."/>
            <person name="Ma L.J."/>
            <person name="Brefort T."/>
            <person name="Saville B.J."/>
            <person name="Banuett F."/>
            <person name="Kronstad J.W."/>
            <person name="Gold S.E."/>
            <person name="Muller O."/>
            <person name="Perlin M.H."/>
            <person name="Wosten H.A."/>
            <person name="de Vries R."/>
            <person name="Ruiz-Herrera J."/>
            <person name="Reynaga-Pena C.G."/>
            <person name="Snetselaar K."/>
            <person name="McCann M."/>
            <person name="Perez-Martin J."/>
            <person name="Feldbrugge M."/>
            <person name="Basse C.W."/>
            <person name="Steinberg G."/>
            <person name="Ibeas J.I."/>
            <person name="Holloman W."/>
            <person name="Guzman P."/>
            <person name="Farman M."/>
            <person name="Stajich J.E."/>
            <person name="Sentandreu R."/>
            <person name="Gonzalez-Prieto J.M."/>
            <person name="Kennell J.C."/>
            <person name="Molina L."/>
            <person name="Schirawski J."/>
            <person name="Mendoza-Mendoza A."/>
            <person name="Greilinger D."/>
            <person name="Munch K."/>
            <person name="Rossel N."/>
            <person name="Scherer M."/>
            <person name="Vranes M."/>
            <person name="Ladendorf O."/>
            <person name="Vincon V."/>
            <person name="Fuchs U."/>
            <person name="Sandrock B."/>
            <person name="Meng S."/>
            <person name="Ho E.C."/>
            <person name="Cahill M.J."/>
            <person name="Boyce K.J."/>
            <person name="Klose J."/>
            <person name="Klosterman S.J."/>
            <person name="Deelstra H.J."/>
            <person name="Ortiz-Castellanos L."/>
            <person name="Li W."/>
            <person name="Sanchez-Alonso P."/>
            <person name="Schreier P.H."/>
            <person name="Hauser-Hahn I."/>
            <person name="Vaupel M."/>
            <person name="Koopmann E."/>
            <person name="Friedrich G."/>
            <person name="Voss H."/>
            <person name="Schluter T."/>
            <person name="Margolis J."/>
            <person name="Platt D."/>
            <person name="Swimmer C."/>
            <person name="Gnirke A."/>
            <person name="Chen F."/>
            <person name="Vysotskaia V."/>
            <person name="Mannhaupt G."/>
            <person name="Guldener U."/>
            <person name="Munsterkotter M."/>
            <person name="Haase D."/>
            <person name="Oesterheld M."/>
            <person name="Mewes H.W."/>
            <person name="Mauceli E.W."/>
            <person name="DeCaprio D."/>
            <person name="Wade C.M."/>
            <person name="Butler J."/>
            <person name="Young S."/>
            <person name="Jaffe D.B."/>
            <person name="Calvo S."/>
            <person name="Nusbaum C."/>
            <person name="Galagan J."/>
            <person name="Birren B.W."/>
        </authorList>
    </citation>
    <scope>NUCLEOTIDE SEQUENCE [LARGE SCALE GENOMIC DNA]</scope>
    <source>
        <strain evidence="3">DSM 14603 / FGSC 9021 / UM521</strain>
    </source>
</reference>
<dbReference type="eggNOG" id="KOG1270">
    <property type="taxonomic scope" value="Eukaryota"/>
</dbReference>
<dbReference type="OrthoDB" id="10017101at2759"/>
<dbReference type="InterPro" id="IPR013216">
    <property type="entry name" value="Methyltransf_11"/>
</dbReference>
<dbReference type="EMBL" id="CM003156">
    <property type="protein sequence ID" value="KIS66677.1"/>
    <property type="molecule type" value="Genomic_DNA"/>
</dbReference>
<dbReference type="GO" id="GO:0008168">
    <property type="term" value="F:methyltransferase activity"/>
    <property type="evidence" value="ECO:0000318"/>
    <property type="project" value="GO_Central"/>
</dbReference>
<dbReference type="PROSITE" id="PS00018">
    <property type="entry name" value="EF_HAND_1"/>
    <property type="match status" value="1"/>
</dbReference>
<gene>
    <name evidence="2" type="ORF">UMAG_04740</name>
</gene>
<dbReference type="Pfam" id="PF08241">
    <property type="entry name" value="Methyltransf_11"/>
    <property type="match status" value="1"/>
</dbReference>
<feature type="domain" description="Methyltransferase type 11" evidence="1">
    <location>
        <begin position="131"/>
        <end position="211"/>
    </location>
</feature>
<evidence type="ECO:0000313" key="3">
    <source>
        <dbReference type="Proteomes" id="UP000000561"/>
    </source>
</evidence>
<dbReference type="VEuPathDB" id="FungiDB:UMAG_04740"/>